<gene>
    <name evidence="2" type="primary">rpoB</name>
</gene>
<dbReference type="AlphaFoldDB" id="Q9RQY8"/>
<feature type="non-terminal residue" evidence="2">
    <location>
        <position position="102"/>
    </location>
</feature>
<protein>
    <submittedName>
        <fullName evidence="2">RNA polymerase beta</fullName>
    </submittedName>
</protein>
<organism evidence="2">
    <name type="scientific">Mycolicibacillus trivialis</name>
    <dbReference type="NCBI Taxonomy" id="1798"/>
    <lineage>
        <taxon>Bacteria</taxon>
        <taxon>Bacillati</taxon>
        <taxon>Actinomycetota</taxon>
        <taxon>Actinomycetes</taxon>
        <taxon>Mycobacteriales</taxon>
        <taxon>Mycobacteriaceae</taxon>
        <taxon>Mycolicibacillus</taxon>
    </lineage>
</organism>
<proteinExistence type="predicted"/>
<feature type="compositionally biased region" description="Low complexity" evidence="1">
    <location>
        <begin position="73"/>
        <end position="102"/>
    </location>
</feature>
<sequence>AHRRGVDPEPDPGRAVPDGAGGARADDHPGCRGDHAADPDQHPPGGRRDQGVLRHQPAVAVHGPEQPAVRADPQAPAVGAGARRALPGAGRAGGPRRAPQPL</sequence>
<evidence type="ECO:0000256" key="1">
    <source>
        <dbReference type="SAM" id="MobiDB-lite"/>
    </source>
</evidence>
<dbReference type="EMBL" id="AF057490">
    <property type="protein sequence ID" value="AAD55554.1"/>
    <property type="molecule type" value="Genomic_DNA"/>
</dbReference>
<feature type="non-terminal residue" evidence="2">
    <location>
        <position position="1"/>
    </location>
</feature>
<feature type="compositionally biased region" description="Basic and acidic residues" evidence="1">
    <location>
        <begin position="24"/>
        <end position="52"/>
    </location>
</feature>
<accession>Q9RQY8</accession>
<reference evidence="2" key="1">
    <citation type="journal article" date="1999" name="J. Clin. Microbiol.">
        <title>Identification of mycobacterial species by comparative sequence analysis of the RNA polymerase gene (rpoB).</title>
        <authorList>
            <person name="Kim B.J."/>
            <person name="Lee S.H."/>
            <person name="Lyu M.A."/>
            <person name="Kim S.J."/>
            <person name="Bai G.H."/>
            <person name="Chae G.T."/>
            <person name="Kim E.C."/>
            <person name="Cha C.Y."/>
            <person name="Kook Y.H."/>
        </authorList>
    </citation>
    <scope>NUCLEOTIDE SEQUENCE</scope>
    <source>
        <strain evidence="2">ATCC23292</strain>
    </source>
</reference>
<evidence type="ECO:0000313" key="2">
    <source>
        <dbReference type="EMBL" id="AAD55554.1"/>
    </source>
</evidence>
<name>Q9RQY8_9MYCO</name>
<feature type="region of interest" description="Disordered" evidence="1">
    <location>
        <begin position="1"/>
        <end position="102"/>
    </location>
</feature>